<keyword evidence="4" id="KW-1185">Reference proteome</keyword>
<evidence type="ECO:0000313" key="3">
    <source>
        <dbReference type="EMBL" id="BCS85055.1"/>
    </source>
</evidence>
<gene>
    <name evidence="3" type="ORF">prwr041_09480</name>
</gene>
<dbReference type="EMBL" id="AP024484">
    <property type="protein sequence ID" value="BCS85055.1"/>
    <property type="molecule type" value="Genomic_DNA"/>
</dbReference>
<evidence type="ECO:0000256" key="1">
    <source>
        <dbReference type="SAM" id="SignalP"/>
    </source>
</evidence>
<dbReference type="Gene3D" id="2.170.130.10">
    <property type="entry name" value="TonB-dependent receptor, plug domain"/>
    <property type="match status" value="1"/>
</dbReference>
<dbReference type="InterPro" id="IPR037066">
    <property type="entry name" value="Plug_dom_sf"/>
</dbReference>
<keyword evidence="1" id="KW-0732">Signal</keyword>
<sequence>MNKNNILVLAMLASLGLPAAAQKDTTVFKDQLVDVGANVNFSREQSTAAVSIITNKTVDKRSDKNIGNSIIGQGLGLISLQNSGNYAAYNPTFYVRGLQSLSGSSPLILVDGIERDINDITAEEVESIQILKDAAAVALYGYKGTNGAVLIKTKHGKYNSQEIKFTYDHLWNFMANKPKFVDASTYAQAVNEARGNDGLAAKYSDAEIAAFQNGTYPTMYPNVNWVDEAFRNTGVTNKFNIEFRGGAKKFRYYTMIDLISDKGFIKNFDMNDGYSTQNKYVKGNLRTNLDIDLSETTKFNVNLLGVLAEASRPGNSANIWDMIYSVPSAAFPIKNDNGIWGGNSTWDGTVNPVAQSAGAAYAKNHSKTLFSDATLTQNLSDWLDGLAATLRVSYDNTSNILENHSKGYVYGMNSATWATDGTATPGNLFTGGADTAMGDGATTNSFSKRFHFDGGFNYNNTFGNHSVYSQLKWDYEYEETNGINTVIYRQDASWYTHYGFKNRYFADLALVESGSSRLAPSTKWNFSPTLSAAWIISKEKFMKNISWVDFLKLRASAGIINADFLPNNTWTYYTQQYTMTGGTYPFNETWQSSFGRTSLDRYATEHPSHEKAYKYNVGIEATLFHGLDVTLEGYFTRHNNIWVSSDGKYTDVIGQDAPYENGGIVDNSGFEIGLDYNKTISEVTFNIGGNFNYNHNKIQEQYEEPRLYSNLVQTGHQLGQIYGLKAIGLFKDAADIAASPKQNFSTVQPGDIKYLDVNGDNVIDANDKCAIGHSTTPGMYYSLHLGAEYKGFGFYCLFQGTGLYSGVLNTKSMYWPLINNTTISQYYYDNRWTPANQDAKFPRLSNENNANNYQTSTLWLVNRSFFKLRNIELYYNLPKSLLEKTGFVNGAKVYVRGTDLFSLDHMDVSDPESYGATNPLTRSIVAGLSVTF</sequence>
<dbReference type="Proteomes" id="UP001319045">
    <property type="component" value="Chromosome"/>
</dbReference>
<evidence type="ECO:0000259" key="2">
    <source>
        <dbReference type="Pfam" id="PF07715"/>
    </source>
</evidence>
<feature type="chain" id="PRO_5046493384" evidence="1">
    <location>
        <begin position="20"/>
        <end position="932"/>
    </location>
</feature>
<dbReference type="Pfam" id="PF07715">
    <property type="entry name" value="Plug"/>
    <property type="match status" value="1"/>
</dbReference>
<organism evidence="3 4">
    <name type="scientific">Prevotella herbatica</name>
    <dbReference type="NCBI Taxonomy" id="2801997"/>
    <lineage>
        <taxon>Bacteria</taxon>
        <taxon>Pseudomonadati</taxon>
        <taxon>Bacteroidota</taxon>
        <taxon>Bacteroidia</taxon>
        <taxon>Bacteroidales</taxon>
        <taxon>Prevotellaceae</taxon>
        <taxon>Prevotella</taxon>
    </lineage>
</organism>
<dbReference type="InterPro" id="IPR012910">
    <property type="entry name" value="Plug_dom"/>
</dbReference>
<name>A0ABN6EIT4_9BACT</name>
<dbReference type="RefSeq" id="WP_207155218.1">
    <property type="nucleotide sequence ID" value="NZ_AP024484.1"/>
</dbReference>
<protein>
    <submittedName>
        <fullName evidence="3">SusC/RagA family TonB-linked outer membrane protein</fullName>
    </submittedName>
</protein>
<feature type="signal peptide" evidence="1">
    <location>
        <begin position="1"/>
        <end position="19"/>
    </location>
</feature>
<reference evidence="3 4" key="1">
    <citation type="journal article" date="2022" name="Int. J. Syst. Evol. Microbiol.">
        <title>Prevotella herbatica sp. nov., a plant polysaccharide-decomposing anaerobic bacterium isolated from a methanogenic reactor.</title>
        <authorList>
            <person name="Uek A."/>
            <person name="Tonouchi A."/>
            <person name="Kaku N."/>
            <person name="Ueki K."/>
        </authorList>
    </citation>
    <scope>NUCLEOTIDE SEQUENCE [LARGE SCALE GENOMIC DNA]</scope>
    <source>
        <strain evidence="3 4">WR041</strain>
    </source>
</reference>
<evidence type="ECO:0000313" key="4">
    <source>
        <dbReference type="Proteomes" id="UP001319045"/>
    </source>
</evidence>
<accession>A0ABN6EIT4</accession>
<dbReference type="InterPro" id="IPR023996">
    <property type="entry name" value="TonB-dep_OMP_SusC/RagA"/>
</dbReference>
<dbReference type="NCBIfam" id="TIGR04057">
    <property type="entry name" value="SusC_RagA_signa"/>
    <property type="match status" value="1"/>
</dbReference>
<feature type="domain" description="TonB-dependent receptor plug" evidence="2">
    <location>
        <begin position="44"/>
        <end position="148"/>
    </location>
</feature>
<dbReference type="SUPFAM" id="SSF56935">
    <property type="entry name" value="Porins"/>
    <property type="match status" value="1"/>
</dbReference>
<proteinExistence type="predicted"/>
<dbReference type="InterPro" id="IPR023997">
    <property type="entry name" value="TonB-dep_OMP_SusC/RagA_CS"/>
</dbReference>
<dbReference type="NCBIfam" id="TIGR04056">
    <property type="entry name" value="OMP_RagA_SusC"/>
    <property type="match status" value="1"/>
</dbReference>